<comment type="cofactor">
    <cofactor evidence="8">
        <name>Ca(2+)</name>
        <dbReference type="ChEBI" id="CHEBI:29108"/>
    </cofactor>
    <text evidence="8">Binds 1 Ca(2+) ion per subunit.</text>
</comment>
<keyword evidence="4 8" id="KW-0378">Hydrolase</keyword>
<reference evidence="11 12" key="1">
    <citation type="submission" date="2023-01" db="EMBL/GenBank/DDBJ databases">
        <title>Analysis of 21 Apiospora genomes using comparative genomics revels a genus with tremendous synthesis potential of carbohydrate active enzymes and secondary metabolites.</title>
        <authorList>
            <person name="Sorensen T."/>
        </authorList>
    </citation>
    <scope>NUCLEOTIDE SEQUENCE [LARGE SCALE GENOMIC DNA]</scope>
    <source>
        <strain evidence="11 12">CBS 24483</strain>
    </source>
</reference>
<keyword evidence="2 8" id="KW-0645">Protease</keyword>
<dbReference type="PROSITE" id="PS51695">
    <property type="entry name" value="SEDOLISIN"/>
    <property type="match status" value="1"/>
</dbReference>
<dbReference type="InterPro" id="IPR036852">
    <property type="entry name" value="Peptidase_S8/S53_dom_sf"/>
</dbReference>
<evidence type="ECO:0000256" key="5">
    <source>
        <dbReference type="ARBA" id="ARBA00022825"/>
    </source>
</evidence>
<evidence type="ECO:0000256" key="3">
    <source>
        <dbReference type="ARBA" id="ARBA00022723"/>
    </source>
</evidence>
<keyword evidence="9" id="KW-0732">Signal</keyword>
<sequence>MKLLPVIAPVASLTLLLSLAIAANADFTVEPLSKIPVGWEKVREAEPAETIRLRIALEQPNLDAFEQILYDVSTPQHPLYGRHLSRDELAKMTKPREESTDAVLTWLQLSGIPASDVENTGEWVNFRTTVGKAQSSKHYVCRLQSYWDRYQDAPHVAPTTRSGRIRSQRSMMLTKERYEQLPVKAAEIPNLHLNAASCNITASPKCLRALYRIGNHTSDPSVPSAIGIAGFLEEWAKFDALGQFLAQFATYATTQNFSYVLVNNGQDNQTDQTQDSVEANLDVQYVAALGYNTDIRFYSTGGRGLLVPGLDSPDPNSIQNEPYLDLVTYLLSLSDENLPKTITFSYGENEQTVPKEYARKVCTMFGQLGARGVSVIFSSGDSGPGSDCLTNDGKNTTRFDPIFPATCPCVTSVGGTYGAGPERAVAFSSGGFRDLWPMPAYQNASVAGYLQKLGSQWEGLYNQSGRGFPDVAAQAHNVPIVSQGYVEIVGGTSAAAPTFAAVVSLLNNARIKNGMAPMGFLNPWLYSVGLEGGAWTDITAGGSVGCTGTSISSGFPTAYVPGASWNATGGWDPVTGLGTPLFDTLLELAVPRYTLPPLG</sequence>
<dbReference type="PROSITE" id="PS00138">
    <property type="entry name" value="SUBTILASE_SER"/>
    <property type="match status" value="1"/>
</dbReference>
<evidence type="ECO:0000313" key="12">
    <source>
        <dbReference type="Proteomes" id="UP001391051"/>
    </source>
</evidence>
<name>A0ABR1PYZ1_9PEZI</name>
<dbReference type="SUPFAM" id="SSF54897">
    <property type="entry name" value="Protease propeptides/inhibitors"/>
    <property type="match status" value="1"/>
</dbReference>
<comment type="caution">
    <text evidence="11">The sequence shown here is derived from an EMBL/GenBank/DDBJ whole genome shotgun (WGS) entry which is preliminary data.</text>
</comment>
<organism evidence="11 12">
    <name type="scientific">Apiospora aurea</name>
    <dbReference type="NCBI Taxonomy" id="335848"/>
    <lineage>
        <taxon>Eukaryota</taxon>
        <taxon>Fungi</taxon>
        <taxon>Dikarya</taxon>
        <taxon>Ascomycota</taxon>
        <taxon>Pezizomycotina</taxon>
        <taxon>Sordariomycetes</taxon>
        <taxon>Xylariomycetidae</taxon>
        <taxon>Amphisphaeriales</taxon>
        <taxon>Apiosporaceae</taxon>
        <taxon>Apiospora</taxon>
    </lineage>
</organism>
<feature type="binding site" evidence="8">
    <location>
        <position position="570"/>
    </location>
    <ligand>
        <name>Ca(2+)</name>
        <dbReference type="ChEBI" id="CHEBI:29108"/>
    </ligand>
</feature>
<feature type="binding site" evidence="8">
    <location>
        <position position="538"/>
    </location>
    <ligand>
        <name>Ca(2+)</name>
        <dbReference type="ChEBI" id="CHEBI:29108"/>
    </ligand>
</feature>
<dbReference type="Pfam" id="PF09286">
    <property type="entry name" value="Pro-kuma_activ"/>
    <property type="match status" value="1"/>
</dbReference>
<dbReference type="InterPro" id="IPR050819">
    <property type="entry name" value="Tripeptidyl-peptidase_I"/>
</dbReference>
<feature type="signal peptide" evidence="9">
    <location>
        <begin position="1"/>
        <end position="25"/>
    </location>
</feature>
<keyword evidence="3 8" id="KW-0479">Metal-binding</keyword>
<proteinExistence type="predicted"/>
<dbReference type="SUPFAM" id="SSF52743">
    <property type="entry name" value="Subtilisin-like"/>
    <property type="match status" value="1"/>
</dbReference>
<dbReference type="SMART" id="SM00944">
    <property type="entry name" value="Pro-kuma_activ"/>
    <property type="match status" value="1"/>
</dbReference>
<feature type="active site" description="Charge relay system" evidence="8">
    <location>
        <position position="282"/>
    </location>
</feature>
<dbReference type="InterPro" id="IPR015366">
    <property type="entry name" value="S53_propep"/>
</dbReference>
<protein>
    <submittedName>
        <fullName evidence="11">Tripeptidyl-peptidase 1</fullName>
    </submittedName>
</protein>
<dbReference type="Gene3D" id="3.40.50.200">
    <property type="entry name" value="Peptidase S8/S53 domain"/>
    <property type="match status" value="1"/>
</dbReference>
<evidence type="ECO:0000256" key="8">
    <source>
        <dbReference type="PROSITE-ProRule" id="PRU01032"/>
    </source>
</evidence>
<feature type="domain" description="Peptidase S53" evidence="10">
    <location>
        <begin position="201"/>
        <end position="592"/>
    </location>
</feature>
<feature type="chain" id="PRO_5047403588" evidence="9">
    <location>
        <begin position="26"/>
        <end position="599"/>
    </location>
</feature>
<dbReference type="PANTHER" id="PTHR14218">
    <property type="entry name" value="PROTEASE S8 TRIPEPTIDYL PEPTIDASE I CLN2"/>
    <property type="match status" value="1"/>
</dbReference>
<gene>
    <name evidence="11" type="ORF">PG986_012070</name>
</gene>
<keyword evidence="7" id="KW-0865">Zymogen</keyword>
<evidence type="ECO:0000313" key="11">
    <source>
        <dbReference type="EMBL" id="KAK7942957.1"/>
    </source>
</evidence>
<dbReference type="PANTHER" id="PTHR14218:SF35">
    <property type="entry name" value="PEPTIDASE S53 DOMAIN-CONTAINING PROTEIN"/>
    <property type="match status" value="1"/>
</dbReference>
<evidence type="ECO:0000256" key="2">
    <source>
        <dbReference type="ARBA" id="ARBA00022670"/>
    </source>
</evidence>
<dbReference type="Proteomes" id="UP001391051">
    <property type="component" value="Unassembled WGS sequence"/>
</dbReference>
<evidence type="ECO:0000256" key="7">
    <source>
        <dbReference type="ARBA" id="ARBA00023145"/>
    </source>
</evidence>
<dbReference type="GeneID" id="92081354"/>
<dbReference type="CDD" id="cd04056">
    <property type="entry name" value="Peptidases_S53"/>
    <property type="match status" value="1"/>
</dbReference>
<evidence type="ECO:0000256" key="9">
    <source>
        <dbReference type="SAM" id="SignalP"/>
    </source>
</evidence>
<evidence type="ECO:0000256" key="4">
    <source>
        <dbReference type="ARBA" id="ARBA00022801"/>
    </source>
</evidence>
<feature type="active site" description="Charge relay system" evidence="8">
    <location>
        <position position="493"/>
    </location>
</feature>
<dbReference type="EMBL" id="JAQQWE010000008">
    <property type="protein sequence ID" value="KAK7942957.1"/>
    <property type="molecule type" value="Genomic_DNA"/>
</dbReference>
<keyword evidence="5 8" id="KW-0720">Serine protease</keyword>
<dbReference type="InterPro" id="IPR023828">
    <property type="entry name" value="Peptidase_S8_Ser-AS"/>
</dbReference>
<evidence type="ECO:0000259" key="10">
    <source>
        <dbReference type="PROSITE" id="PS51695"/>
    </source>
</evidence>
<dbReference type="InterPro" id="IPR030400">
    <property type="entry name" value="Sedolisin_dom"/>
</dbReference>
<feature type="active site" description="Charge relay system" evidence="8">
    <location>
        <position position="278"/>
    </location>
</feature>
<accession>A0ABR1PYZ1</accession>
<dbReference type="CDD" id="cd11377">
    <property type="entry name" value="Pro-peptidase_S53"/>
    <property type="match status" value="1"/>
</dbReference>
<comment type="subcellular location">
    <subcellularLocation>
        <location evidence="1">Secreted</location>
        <location evidence="1">Extracellular space</location>
    </subcellularLocation>
</comment>
<evidence type="ECO:0000256" key="1">
    <source>
        <dbReference type="ARBA" id="ARBA00004239"/>
    </source>
</evidence>
<keyword evidence="6 8" id="KW-0106">Calcium</keyword>
<keyword evidence="12" id="KW-1185">Reference proteome</keyword>
<evidence type="ECO:0000256" key="6">
    <source>
        <dbReference type="ARBA" id="ARBA00022837"/>
    </source>
</evidence>
<dbReference type="RefSeq" id="XP_066694988.1">
    <property type="nucleotide sequence ID" value="XM_066848292.1"/>
</dbReference>
<feature type="binding site" evidence="8">
    <location>
        <position position="537"/>
    </location>
    <ligand>
        <name>Ca(2+)</name>
        <dbReference type="ChEBI" id="CHEBI:29108"/>
    </ligand>
</feature>
<feature type="binding site" evidence="8">
    <location>
        <position position="572"/>
    </location>
    <ligand>
        <name>Ca(2+)</name>
        <dbReference type="ChEBI" id="CHEBI:29108"/>
    </ligand>
</feature>